<dbReference type="Proteomes" id="UP000446348">
    <property type="component" value="Unassembled WGS sequence"/>
</dbReference>
<protein>
    <submittedName>
        <fullName evidence="1">Uncharacterized protein</fullName>
    </submittedName>
</protein>
<gene>
    <name evidence="1" type="ORF">D3Z39_09765</name>
</gene>
<reference evidence="1 2" key="1">
    <citation type="submission" date="2018-08" db="EMBL/GenBank/DDBJ databases">
        <title>Murine metabolic-syndrome-specific gut microbial biobank.</title>
        <authorList>
            <person name="Liu C."/>
        </authorList>
    </citation>
    <scope>NUCLEOTIDE SEQUENCE [LARGE SCALE GENOMIC DNA]</scope>
    <source>
        <strain evidence="1 2">X69</strain>
    </source>
</reference>
<dbReference type="EMBL" id="QXWZ01000016">
    <property type="protein sequence ID" value="NBI79153.1"/>
    <property type="molecule type" value="Genomic_DNA"/>
</dbReference>
<dbReference type="PROSITE" id="PS51257">
    <property type="entry name" value="PROKAR_LIPOPROTEIN"/>
    <property type="match status" value="1"/>
</dbReference>
<comment type="caution">
    <text evidence="1">The sequence shown here is derived from an EMBL/GenBank/DDBJ whole genome shotgun (WGS) entry which is preliminary data.</text>
</comment>
<accession>A0A845RHS9</accession>
<sequence>MKKLICIIAMIIGITGCTIGADGKMDLSEPISKNSTIEPIEPASSIAESAHLEEAEATSSENQQNISAPQFRSHDSVWLQTISQNSEPVEVSVGDTFQGLKVESLIYEEMLIDEEWKLDRLVVQFSGDIETSGVYFINDPDYFLNDSTSNLPTLAEFPISTMVLVTEDDGSVCPDTLKKYYEDFKETQKPVEVRISHLLISNYCIRYLYGSDGLPSAEVVSMTLAEDE</sequence>
<proteinExistence type="predicted"/>
<dbReference type="RefSeq" id="WP_160209937.1">
    <property type="nucleotide sequence ID" value="NZ_QXWZ01000016.1"/>
</dbReference>
<evidence type="ECO:0000313" key="2">
    <source>
        <dbReference type="Proteomes" id="UP000446348"/>
    </source>
</evidence>
<name>A0A845RHS9_9FIRM</name>
<organism evidence="1 2">
    <name type="scientific">Anaerotruncus colihominis</name>
    <dbReference type="NCBI Taxonomy" id="169435"/>
    <lineage>
        <taxon>Bacteria</taxon>
        <taxon>Bacillati</taxon>
        <taxon>Bacillota</taxon>
        <taxon>Clostridia</taxon>
        <taxon>Eubacteriales</taxon>
        <taxon>Oscillospiraceae</taxon>
        <taxon>Anaerotruncus</taxon>
    </lineage>
</organism>
<dbReference type="AlphaFoldDB" id="A0A845RHS9"/>
<evidence type="ECO:0000313" key="1">
    <source>
        <dbReference type="EMBL" id="NBI79153.1"/>
    </source>
</evidence>